<feature type="compositionally biased region" description="Low complexity" evidence="6">
    <location>
        <begin position="170"/>
        <end position="189"/>
    </location>
</feature>
<feature type="signal peptide" evidence="7">
    <location>
        <begin position="1"/>
        <end position="19"/>
    </location>
</feature>
<keyword evidence="1 5" id="KW-0245">EGF-like domain</keyword>
<dbReference type="InterPro" id="IPR001368">
    <property type="entry name" value="TNFR/NGFR_Cys_rich_reg"/>
</dbReference>
<evidence type="ECO:0000313" key="11">
    <source>
        <dbReference type="Proteomes" id="UP000332933"/>
    </source>
</evidence>
<dbReference type="Proteomes" id="UP000332933">
    <property type="component" value="Unassembled WGS sequence"/>
</dbReference>
<feature type="chain" id="PRO_5036115994" evidence="7">
    <location>
        <begin position="20"/>
        <end position="473"/>
    </location>
</feature>
<evidence type="ECO:0000256" key="1">
    <source>
        <dbReference type="ARBA" id="ARBA00022536"/>
    </source>
</evidence>
<evidence type="ECO:0000256" key="2">
    <source>
        <dbReference type="ARBA" id="ARBA00022729"/>
    </source>
</evidence>
<name>A0A485KCQ4_9STRA</name>
<dbReference type="OrthoDB" id="127422at2759"/>
<feature type="region of interest" description="Disordered" evidence="6">
    <location>
        <begin position="121"/>
        <end position="210"/>
    </location>
</feature>
<evidence type="ECO:0000256" key="4">
    <source>
        <dbReference type="ARBA" id="ARBA00023157"/>
    </source>
</evidence>
<dbReference type="InterPro" id="IPR051022">
    <property type="entry name" value="Notch_Cell-Fate_Det"/>
</dbReference>
<dbReference type="PANTHER" id="PTHR24049">
    <property type="entry name" value="CRUMBS FAMILY MEMBER"/>
    <property type="match status" value="1"/>
</dbReference>
<organism evidence="10 11">
    <name type="scientific">Aphanomyces stellatus</name>
    <dbReference type="NCBI Taxonomy" id="120398"/>
    <lineage>
        <taxon>Eukaryota</taxon>
        <taxon>Sar</taxon>
        <taxon>Stramenopiles</taxon>
        <taxon>Oomycota</taxon>
        <taxon>Saprolegniomycetes</taxon>
        <taxon>Saprolegniales</taxon>
        <taxon>Verrucalvaceae</taxon>
        <taxon>Aphanomyces</taxon>
    </lineage>
</organism>
<reference evidence="9" key="2">
    <citation type="submission" date="2019-06" db="EMBL/GenBank/DDBJ databases">
        <title>Genomics analysis of Aphanomyces spp. identifies a new class of oomycete effector associated with host adaptation.</title>
        <authorList>
            <person name="Gaulin E."/>
        </authorList>
    </citation>
    <scope>NUCLEOTIDE SEQUENCE</scope>
    <source>
        <strain evidence="9">CBS 578.67</strain>
    </source>
</reference>
<dbReference type="EMBL" id="VJMH01001063">
    <property type="protein sequence ID" value="KAF0713364.1"/>
    <property type="molecule type" value="Genomic_DNA"/>
</dbReference>
<keyword evidence="2 7" id="KW-0732">Signal</keyword>
<feature type="disulfide bond" evidence="5">
    <location>
        <begin position="379"/>
        <end position="388"/>
    </location>
</feature>
<gene>
    <name evidence="10" type="primary">Aste57867_4382</name>
    <name evidence="9" type="ORF">As57867_004370</name>
    <name evidence="10" type="ORF">ASTE57867_4382</name>
</gene>
<feature type="disulfide bond" evidence="5">
    <location>
        <begin position="308"/>
        <end position="317"/>
    </location>
</feature>
<protein>
    <submittedName>
        <fullName evidence="10">Aste57867_4382 protein</fullName>
    </submittedName>
</protein>
<feature type="compositionally biased region" description="Low complexity" evidence="6">
    <location>
        <begin position="123"/>
        <end position="151"/>
    </location>
</feature>
<dbReference type="PROSITE" id="PS00652">
    <property type="entry name" value="TNFR_NGFR_1"/>
    <property type="match status" value="1"/>
</dbReference>
<dbReference type="GO" id="GO:0045197">
    <property type="term" value="P:establishment or maintenance of epithelial cell apical/basal polarity"/>
    <property type="evidence" value="ECO:0007669"/>
    <property type="project" value="TreeGrafter"/>
</dbReference>
<sequence length="473" mass="47934">MAFRSILVAVAACGALTAAQTTPKTTAPAAFNPNAGACATDDDCVNFPGTVCVQYYTGSPVVTRGKCTANYGQKPACRGAQSGLCPQYYDTTLGYMSTQCVLVDRAQQGSTGMDAVVPVNRKTTAPPTADGTDAGTTPSSGGTTTGGTKPAVTNATKVPAATNATKPAARRLAATVTTTAAPVDTTTTDGTEDPDLTPAAPPTADTDTSAIKAQACPSDKGLNWDDPNCWLTTALLNRTIVGQYRCVDTTNCAAMAWASQLGSKDRNAYCQPKACVTGTNQLCNNRGTCQVNDPKTQPMAAAEYTCRCGVGSTGTKCEKSSSNTCDVDCGFGGQCVDRACTCFAPFSGKGSDSRCTKCTKNAACFNNGTCDTDSGKCVCGEGFFGPTCAGKVDNCAGVACANGGQPYVSGTSCKCKCAQCTAAGVCPDCGGPDSRDCSSTTGSCPVMLISSHAPSLSAIVGTTVAAAIVFMFA</sequence>
<dbReference type="GO" id="GO:0007157">
    <property type="term" value="P:heterophilic cell-cell adhesion via plasma membrane cell adhesion molecules"/>
    <property type="evidence" value="ECO:0007669"/>
    <property type="project" value="TreeGrafter"/>
</dbReference>
<evidence type="ECO:0000256" key="5">
    <source>
        <dbReference type="PROSITE-ProRule" id="PRU00076"/>
    </source>
</evidence>
<evidence type="ECO:0000256" key="7">
    <source>
        <dbReference type="SAM" id="SignalP"/>
    </source>
</evidence>
<evidence type="ECO:0000256" key="6">
    <source>
        <dbReference type="SAM" id="MobiDB-lite"/>
    </source>
</evidence>
<dbReference type="Gene3D" id="2.10.25.10">
    <property type="entry name" value="Laminin"/>
    <property type="match status" value="1"/>
</dbReference>
<reference evidence="10 11" key="1">
    <citation type="submission" date="2019-03" db="EMBL/GenBank/DDBJ databases">
        <authorList>
            <person name="Gaulin E."/>
            <person name="Dumas B."/>
        </authorList>
    </citation>
    <scope>NUCLEOTIDE SEQUENCE [LARGE SCALE GENOMIC DNA]</scope>
    <source>
        <strain evidence="10">CBS 568.67</strain>
    </source>
</reference>
<keyword evidence="4 5" id="KW-1015">Disulfide bond</keyword>
<feature type="domain" description="EGF-like" evidence="8">
    <location>
        <begin position="271"/>
        <end position="318"/>
    </location>
</feature>
<dbReference type="PROSITE" id="PS50026">
    <property type="entry name" value="EGF_3"/>
    <property type="match status" value="2"/>
</dbReference>
<feature type="domain" description="EGF-like" evidence="8">
    <location>
        <begin position="356"/>
        <end position="389"/>
    </location>
</feature>
<dbReference type="PANTHER" id="PTHR24049:SF22">
    <property type="entry name" value="DROSOPHILA CRUMBS HOMOLOG"/>
    <property type="match status" value="1"/>
</dbReference>
<evidence type="ECO:0000259" key="8">
    <source>
        <dbReference type="PROSITE" id="PS50026"/>
    </source>
</evidence>
<accession>A0A485KCQ4</accession>
<evidence type="ECO:0000256" key="3">
    <source>
        <dbReference type="ARBA" id="ARBA00022737"/>
    </source>
</evidence>
<proteinExistence type="predicted"/>
<evidence type="ECO:0000313" key="10">
    <source>
        <dbReference type="EMBL" id="VFT81496.1"/>
    </source>
</evidence>
<evidence type="ECO:0000313" key="9">
    <source>
        <dbReference type="EMBL" id="KAF0713364.1"/>
    </source>
</evidence>
<dbReference type="SMART" id="SM00181">
    <property type="entry name" value="EGF"/>
    <property type="match status" value="3"/>
</dbReference>
<dbReference type="PROSITE" id="PS01186">
    <property type="entry name" value="EGF_2"/>
    <property type="match status" value="1"/>
</dbReference>
<dbReference type="GO" id="GO:0005886">
    <property type="term" value="C:plasma membrane"/>
    <property type="evidence" value="ECO:0007669"/>
    <property type="project" value="TreeGrafter"/>
</dbReference>
<dbReference type="AlphaFoldDB" id="A0A485KCQ4"/>
<dbReference type="InterPro" id="IPR000742">
    <property type="entry name" value="EGF"/>
</dbReference>
<comment type="caution">
    <text evidence="5">Lacks conserved residue(s) required for the propagation of feature annotation.</text>
</comment>
<dbReference type="EMBL" id="CAADRA010001063">
    <property type="protein sequence ID" value="VFT81496.1"/>
    <property type="molecule type" value="Genomic_DNA"/>
</dbReference>
<keyword evidence="3" id="KW-0677">Repeat</keyword>
<dbReference type="GO" id="GO:0032991">
    <property type="term" value="C:protein-containing complex"/>
    <property type="evidence" value="ECO:0007669"/>
    <property type="project" value="TreeGrafter"/>
</dbReference>
<keyword evidence="11" id="KW-1185">Reference proteome</keyword>
<feature type="compositionally biased region" description="Low complexity" evidence="6">
    <location>
        <begin position="196"/>
        <end position="210"/>
    </location>
</feature>
<dbReference type="PROSITE" id="PS00022">
    <property type="entry name" value="EGF_1"/>
    <property type="match status" value="2"/>
</dbReference>